<sequence length="573" mass="61790">MGSVLHTLDEGGALGALTALQQALAFHHFRPCAEPLALRCGRGISASRRARRQPELGMPFELLRMTDPSAARQEHHVPYTAEISRSNPTSITFLVDQSTSMSDPIGGEVPQQKADVVADAINRLLTELSVKCAKEEGVRDYFHVAVVGYGATVGSAFAGSLAGRDIVPLSEVADNPARVDERSKKVSDGAGGLVETLVNFPLWMDPVAHGGTPMNRALQYAESLVAGWTERYPAGFPPIVINLTDGESTDGDPTAAAEAITSHATADGAALLFNLHVSAAGEPHRLPRQCRRTTRQLRPHPLLHVQPAAQPHALLRRLPGAASQRDDPRFRLQRGHHHGRAVPRHRHPSHRTAVTTPLSCVYVTHLVAPKHGSTEDECEDAVAVLPRRSHDDMLLEPVTAGVCDGATESALAKDWARLLSRAAAGHALEQPDLLAGGTAFEEFVSSAVAQWDPWLEQYTQARTEEGRPLKWYEHTKLAEGAYATLLTVRVDPDPGAEQEAAEPAWRWRAAALGDSCLFHLRDDRLLRAFPVETIDEFGTTPTFSAAATTTRHCWPAARGSPKAGAGPVTGCSS</sequence>
<dbReference type="Gene3D" id="3.40.50.410">
    <property type="entry name" value="von Willebrand factor, type A domain"/>
    <property type="match status" value="1"/>
</dbReference>
<dbReference type="InterPro" id="IPR002035">
    <property type="entry name" value="VWF_A"/>
</dbReference>
<name>A0AAT9HHH5_9ACTN</name>
<dbReference type="InterPro" id="IPR036465">
    <property type="entry name" value="vWFA_dom_sf"/>
</dbReference>
<reference evidence="2" key="1">
    <citation type="submission" date="2024-06" db="EMBL/GenBank/DDBJ databases">
        <authorList>
            <consortium name="consrtm"/>
            <person name="Uemura M."/>
            <person name="Terahara T."/>
        </authorList>
    </citation>
    <scope>NUCLEOTIDE SEQUENCE</scope>
    <source>
        <strain evidence="2">KM77-8</strain>
    </source>
</reference>
<proteinExistence type="predicted"/>
<gene>
    <name evidence="2" type="ORF">SHKM778_33390</name>
</gene>
<dbReference type="SMART" id="SM00327">
    <property type="entry name" value="VWA"/>
    <property type="match status" value="1"/>
</dbReference>
<dbReference type="AlphaFoldDB" id="A0AAT9HHH5"/>
<reference evidence="2" key="2">
    <citation type="submission" date="2024-07" db="EMBL/GenBank/DDBJ databases">
        <title>Streptomyces haneummycinica sp. nov., a new antibiotic-producing actinobacterium isolated from marine sediment.</title>
        <authorList>
            <person name="Uemura M."/>
            <person name="Hamada M."/>
            <person name="Hirano S."/>
            <person name="Kobayashi K."/>
            <person name="Ohshiro T."/>
            <person name="Kobayashi T."/>
            <person name="Terahara T."/>
        </authorList>
    </citation>
    <scope>NUCLEOTIDE SEQUENCE</scope>
    <source>
        <strain evidence="2">KM77-8</strain>
    </source>
</reference>
<evidence type="ECO:0000259" key="1">
    <source>
        <dbReference type="PROSITE" id="PS50234"/>
    </source>
</evidence>
<evidence type="ECO:0000313" key="2">
    <source>
        <dbReference type="EMBL" id="BFO16951.1"/>
    </source>
</evidence>
<dbReference type="EMBL" id="AP035768">
    <property type="protein sequence ID" value="BFO16951.1"/>
    <property type="molecule type" value="Genomic_DNA"/>
</dbReference>
<accession>A0AAT9HHH5</accession>
<feature type="domain" description="VWFA" evidence="1">
    <location>
        <begin position="90"/>
        <end position="272"/>
    </location>
</feature>
<dbReference type="SUPFAM" id="SSF53300">
    <property type="entry name" value="vWA-like"/>
    <property type="match status" value="1"/>
</dbReference>
<protein>
    <recommendedName>
        <fullName evidence="1">VWFA domain-containing protein</fullName>
    </recommendedName>
</protein>
<organism evidence="2">
    <name type="scientific">Streptomyces haneummycinicus</name>
    <dbReference type="NCBI Taxonomy" id="3074435"/>
    <lineage>
        <taxon>Bacteria</taxon>
        <taxon>Bacillati</taxon>
        <taxon>Actinomycetota</taxon>
        <taxon>Actinomycetes</taxon>
        <taxon>Kitasatosporales</taxon>
        <taxon>Streptomycetaceae</taxon>
        <taxon>Streptomyces</taxon>
    </lineage>
</organism>
<dbReference type="CDD" id="cd00198">
    <property type="entry name" value="vWFA"/>
    <property type="match status" value="1"/>
</dbReference>
<dbReference type="PROSITE" id="PS50234">
    <property type="entry name" value="VWFA"/>
    <property type="match status" value="1"/>
</dbReference>